<dbReference type="EMBL" id="CP049055">
    <property type="protein sequence ID" value="QII09488.1"/>
    <property type="molecule type" value="Genomic_DNA"/>
</dbReference>
<dbReference type="AlphaFoldDB" id="A0A6G7GIT3"/>
<reference evidence="1 2" key="1">
    <citation type="submission" date="2020-02" db="EMBL/GenBank/DDBJ databases">
        <title>Newly sequenced genome of strain CSTR1 showed variability in Candidatus Kuenenia stuttgartiensis genomes.</title>
        <authorList>
            <person name="Ding C."/>
            <person name="Adrian L."/>
        </authorList>
    </citation>
    <scope>NUCLEOTIDE SEQUENCE [LARGE SCALE GENOMIC DNA]</scope>
    <source>
        <strain evidence="1 2">CSTR1</strain>
    </source>
</reference>
<sequence>MKPCQGCGIAEKIMFFKKLNWYNMTKSPKGWYDYSQRITTNNNPKGVK</sequence>
<protein>
    <submittedName>
        <fullName evidence="1">Uncharacterized protein</fullName>
    </submittedName>
</protein>
<gene>
    <name evidence="1" type="ORF">KsCSTR_01090</name>
</gene>
<dbReference type="Proteomes" id="UP000501926">
    <property type="component" value="Chromosome"/>
</dbReference>
<name>A0A6G7GIT3_KUEST</name>
<evidence type="ECO:0000313" key="1">
    <source>
        <dbReference type="EMBL" id="QII09488.1"/>
    </source>
</evidence>
<accession>A0A6G7GIT3</accession>
<evidence type="ECO:0000313" key="2">
    <source>
        <dbReference type="Proteomes" id="UP000501926"/>
    </source>
</evidence>
<organism evidence="1 2">
    <name type="scientific">Kuenenia stuttgartiensis</name>
    <dbReference type="NCBI Taxonomy" id="174633"/>
    <lineage>
        <taxon>Bacteria</taxon>
        <taxon>Pseudomonadati</taxon>
        <taxon>Planctomycetota</taxon>
        <taxon>Candidatus Brocadiia</taxon>
        <taxon>Candidatus Brocadiales</taxon>
        <taxon>Candidatus Brocadiaceae</taxon>
        <taxon>Candidatus Kuenenia</taxon>
    </lineage>
</organism>
<proteinExistence type="predicted"/>